<dbReference type="Pfam" id="PF00583">
    <property type="entry name" value="Acetyltransf_1"/>
    <property type="match status" value="1"/>
</dbReference>
<feature type="domain" description="N-acetyltransferase" evidence="1">
    <location>
        <begin position="7"/>
        <end position="159"/>
    </location>
</feature>
<dbReference type="Proteomes" id="UP000188184">
    <property type="component" value="Chromosome"/>
</dbReference>
<dbReference type="InterPro" id="IPR016181">
    <property type="entry name" value="Acyl_CoA_acyltransferase"/>
</dbReference>
<dbReference type="PANTHER" id="PTHR43328">
    <property type="entry name" value="ACETYLTRANSFERASE-RELATED"/>
    <property type="match status" value="1"/>
</dbReference>
<keyword evidence="2" id="KW-0808">Transferase</keyword>
<evidence type="ECO:0000313" key="2">
    <source>
        <dbReference type="EMBL" id="AQQ54446.1"/>
    </source>
</evidence>
<gene>
    <name evidence="2" type="ORF">B0X71_15950</name>
</gene>
<dbReference type="Gene3D" id="3.40.630.30">
    <property type="match status" value="1"/>
</dbReference>
<protein>
    <submittedName>
        <fullName evidence="2">GNAT family N-acetyltransferase</fullName>
    </submittedName>
</protein>
<dbReference type="RefSeq" id="WP_077590340.1">
    <property type="nucleotide sequence ID" value="NZ_CP019640.1"/>
</dbReference>
<organism evidence="2 3">
    <name type="scientific">Planococcus lenghuensis</name>
    <dbReference type="NCBI Taxonomy" id="2213202"/>
    <lineage>
        <taxon>Bacteria</taxon>
        <taxon>Bacillati</taxon>
        <taxon>Bacillota</taxon>
        <taxon>Bacilli</taxon>
        <taxon>Bacillales</taxon>
        <taxon>Caryophanaceae</taxon>
        <taxon>Planococcus</taxon>
    </lineage>
</organism>
<reference evidence="2 3" key="1">
    <citation type="submission" date="2017-02" db="EMBL/GenBank/DDBJ databases">
        <title>The complete genomic sequence of a novel cold adapted crude oil-degrading bacterium Planococcus qaidamina Y42.</title>
        <authorList>
            <person name="Yang R."/>
        </authorList>
    </citation>
    <scope>NUCLEOTIDE SEQUENCE [LARGE SCALE GENOMIC DNA]</scope>
    <source>
        <strain evidence="2 3">Y42</strain>
    </source>
</reference>
<dbReference type="GO" id="GO:0016747">
    <property type="term" value="F:acyltransferase activity, transferring groups other than amino-acyl groups"/>
    <property type="evidence" value="ECO:0007669"/>
    <property type="project" value="InterPro"/>
</dbReference>
<proteinExistence type="predicted"/>
<dbReference type="AlphaFoldDB" id="A0A1Q2L209"/>
<sequence length="159" mass="18008">MIKQQEVALRLYTPEAAITYELPEEQLEFTGLPQDLIKKDAANPLRHLVIIYARGKEAGFFELDASEDRKTYTDNPNTLVLRGYSVNPELQGRGVATGSIRALPAFIRKHFPDINEVVLGVNARNTPAQRVYQRAGFEDTGRRFMGRKGEQLVMSMRVK</sequence>
<dbReference type="InterPro" id="IPR000182">
    <property type="entry name" value="GNAT_dom"/>
</dbReference>
<dbReference type="PANTHER" id="PTHR43328:SF1">
    <property type="entry name" value="N-ACETYLTRANSFERASE DOMAIN-CONTAINING PROTEIN"/>
    <property type="match status" value="1"/>
</dbReference>
<dbReference type="EMBL" id="CP019640">
    <property type="protein sequence ID" value="AQQ54446.1"/>
    <property type="molecule type" value="Genomic_DNA"/>
</dbReference>
<evidence type="ECO:0000313" key="3">
    <source>
        <dbReference type="Proteomes" id="UP000188184"/>
    </source>
</evidence>
<accession>A0A1Q2L209</accession>
<name>A0A1Q2L209_9BACL</name>
<keyword evidence="3" id="KW-1185">Reference proteome</keyword>
<evidence type="ECO:0000259" key="1">
    <source>
        <dbReference type="PROSITE" id="PS51186"/>
    </source>
</evidence>
<dbReference type="PROSITE" id="PS51186">
    <property type="entry name" value="GNAT"/>
    <property type="match status" value="1"/>
</dbReference>
<dbReference type="KEGG" id="pmar:B0X71_15950"/>
<dbReference type="SUPFAM" id="SSF55729">
    <property type="entry name" value="Acyl-CoA N-acyltransferases (Nat)"/>
    <property type="match status" value="1"/>
</dbReference>
<dbReference type="OrthoDB" id="66776at2"/>